<organism evidence="1 2">
    <name type="scientific">Batillaria attramentaria</name>
    <dbReference type="NCBI Taxonomy" id="370345"/>
    <lineage>
        <taxon>Eukaryota</taxon>
        <taxon>Metazoa</taxon>
        <taxon>Spiralia</taxon>
        <taxon>Lophotrochozoa</taxon>
        <taxon>Mollusca</taxon>
        <taxon>Gastropoda</taxon>
        <taxon>Caenogastropoda</taxon>
        <taxon>Sorbeoconcha</taxon>
        <taxon>Cerithioidea</taxon>
        <taxon>Batillariidae</taxon>
        <taxon>Batillaria</taxon>
    </lineage>
</organism>
<dbReference type="EMBL" id="JACVVK020000087">
    <property type="protein sequence ID" value="KAK7494046.1"/>
    <property type="molecule type" value="Genomic_DNA"/>
</dbReference>
<keyword evidence="2" id="KW-1185">Reference proteome</keyword>
<comment type="caution">
    <text evidence="1">The sequence shown here is derived from an EMBL/GenBank/DDBJ whole genome shotgun (WGS) entry which is preliminary data.</text>
</comment>
<proteinExistence type="predicted"/>
<protein>
    <submittedName>
        <fullName evidence="1">Uncharacterized protein</fullName>
    </submittedName>
</protein>
<gene>
    <name evidence="1" type="ORF">BaRGS_00014704</name>
</gene>
<dbReference type="AlphaFoldDB" id="A0ABD0L476"/>
<accession>A0ABD0L476</accession>
<evidence type="ECO:0000313" key="2">
    <source>
        <dbReference type="Proteomes" id="UP001519460"/>
    </source>
</evidence>
<name>A0ABD0L476_9CAEN</name>
<dbReference type="Proteomes" id="UP001519460">
    <property type="component" value="Unassembled WGS sequence"/>
</dbReference>
<reference evidence="1 2" key="1">
    <citation type="journal article" date="2023" name="Sci. Data">
        <title>Genome assembly of the Korean intertidal mud-creeper Batillaria attramentaria.</title>
        <authorList>
            <person name="Patra A.K."/>
            <person name="Ho P.T."/>
            <person name="Jun S."/>
            <person name="Lee S.J."/>
            <person name="Kim Y."/>
            <person name="Won Y.J."/>
        </authorList>
    </citation>
    <scope>NUCLEOTIDE SEQUENCE [LARGE SCALE GENOMIC DNA]</scope>
    <source>
        <strain evidence="1">Wonlab-2016</strain>
    </source>
</reference>
<evidence type="ECO:0000313" key="1">
    <source>
        <dbReference type="EMBL" id="KAK7494046.1"/>
    </source>
</evidence>
<sequence>MPPDLNPQRACLGHVSWTESPCTPAAIPRTVPTCASATEGVGGTISQAESILAEMAALMQEATDVGAIEGLRNPTSFGTELALTASRQHSRYMQNFCEVEDAELL</sequence>